<dbReference type="InterPro" id="IPR027417">
    <property type="entry name" value="P-loop_NTPase"/>
</dbReference>
<dbReference type="RefSeq" id="WP_310834258.1">
    <property type="nucleotide sequence ID" value="NZ_JAALHA020000021.1"/>
</dbReference>
<dbReference type="PANTHER" id="PTHR45641">
    <property type="entry name" value="TETRATRICOPEPTIDE REPEAT PROTEIN (AFU_ORTHOLOGUE AFUA_6G03870)"/>
    <property type="match status" value="1"/>
</dbReference>
<dbReference type="SMART" id="SM00028">
    <property type="entry name" value="TPR"/>
    <property type="match status" value="9"/>
</dbReference>
<gene>
    <name evidence="5" type="ORF">G7B40_031015</name>
</gene>
<keyword evidence="1" id="KW-0677">Repeat</keyword>
<dbReference type="PROSITE" id="PS50005">
    <property type="entry name" value="TPR"/>
    <property type="match status" value="3"/>
</dbReference>
<dbReference type="Pfam" id="PF13424">
    <property type="entry name" value="TPR_12"/>
    <property type="match status" value="4"/>
</dbReference>
<dbReference type="Pfam" id="PF13374">
    <property type="entry name" value="TPR_10"/>
    <property type="match status" value="1"/>
</dbReference>
<dbReference type="Gene3D" id="1.25.40.10">
    <property type="entry name" value="Tetratricopeptide repeat domain"/>
    <property type="match status" value="3"/>
</dbReference>
<reference evidence="6" key="1">
    <citation type="journal article" date="2021" name="Science">
        <title>Hunting the eagle killer: A cyanobacterial neurotoxin causes vacuolar myelinopathy.</title>
        <authorList>
            <person name="Breinlinger S."/>
            <person name="Phillips T.J."/>
            <person name="Haram B.N."/>
            <person name="Mares J."/>
            <person name="Martinez Yerena J.A."/>
            <person name="Hrouzek P."/>
            <person name="Sobotka R."/>
            <person name="Henderson W.M."/>
            <person name="Schmieder P."/>
            <person name="Williams S.M."/>
            <person name="Lauderdale J.D."/>
            <person name="Wilde H.D."/>
            <person name="Gerrin W."/>
            <person name="Kust A."/>
            <person name="Washington J.W."/>
            <person name="Wagner C."/>
            <person name="Geier B."/>
            <person name="Liebeke M."/>
            <person name="Enke H."/>
            <person name="Niedermeyer T.H.J."/>
            <person name="Wilde S.B."/>
        </authorList>
    </citation>
    <scope>NUCLEOTIDE SEQUENCE [LARGE SCALE GENOMIC DNA]</scope>
    <source>
        <strain evidence="6">Thurmond2011</strain>
    </source>
</reference>
<dbReference type="InterPro" id="IPR019734">
    <property type="entry name" value="TPR_rpt"/>
</dbReference>
<sequence>MASTRSIKACHPGIDKAKETLKLQGIQKKQLAENIPLSEGTINKFFQGGTIDIRNFKAICSKLGLIWQEIAGLPIPQEELVSEALQSDRPSYATDYVGSKNFTGRRDTLAAIHQALDKKNCVAISAVCGLAGVGKTEVAIQYANEHEADYPGGYCWLTLGDAPMISKIKAYAPGRGITIPDEFGGQRLTVKQQAEYFWRNWKPPEGLALVILDDLTEESWETYKEAKPTEKRFRVLITTRLQDLDPRTIEEINLDVLSPDDALELLSNTLTEKDDRIKDEPQAAQELCKNLGYLPLALELVGYYLVYEKDISLSEVLEQLKANRLDDEALERNQDPGADSPAQLDVKDAFKLSWEKFDSATRLIGQLLSLFDPVEISWDTVESISESLGWTVTDIKNAKKQLNRLHFIKKLKKDGAYYNIHPLVRDFMGMELERSGQADDIKGAFVEYFVAIAKIIPRAPTLKLIQSVKDDMPHLTELKERLIGAVNDEDLTHVFIGLARFYEGQGLYALAQPLLEQSLSVMGSRLGDDHPVVTDSRHYLAKIHQLQGQYSRSVNILEYILSKLRLDVGHIDAKVADILGSLGNVYYAQGQYKKAQLIHQEALEIQEQKLGNQHLEYATILGNLALDFTAQGKYAEARVRYEQALKIEESFVDKQDIDTSNTLNNLAGVYIRLGQYSEAQKLYEQALEQRKAILGDKHPEVAASLNNLASVLLYQSKYDAAQALFNQVLEIQKFLARDKHLEYAITLSNLAIIYKYKEKYGESEELHKEALNIKEKFFDKAHPSIAGSIYNLANVCACQKKYEEALTLFERSLEMRESLLGNDHPHVGQSLEGIASVYASQDQRDQAKHYYLQALKIYENKLGEYHPETLKCKDELAKI</sequence>
<dbReference type="InterPro" id="IPR042197">
    <property type="entry name" value="Apaf_helical"/>
</dbReference>
<dbReference type="PROSITE" id="PS50293">
    <property type="entry name" value="TPR_REGION"/>
    <property type="match status" value="1"/>
</dbReference>
<accession>A0AAP5M8B0</accession>
<evidence type="ECO:0000256" key="2">
    <source>
        <dbReference type="ARBA" id="ARBA00022803"/>
    </source>
</evidence>
<evidence type="ECO:0000256" key="3">
    <source>
        <dbReference type="PROSITE-ProRule" id="PRU00339"/>
    </source>
</evidence>
<evidence type="ECO:0000256" key="1">
    <source>
        <dbReference type="ARBA" id="ARBA00022737"/>
    </source>
</evidence>
<dbReference type="GO" id="GO:0043531">
    <property type="term" value="F:ADP binding"/>
    <property type="evidence" value="ECO:0007669"/>
    <property type="project" value="InterPro"/>
</dbReference>
<evidence type="ECO:0000259" key="4">
    <source>
        <dbReference type="Pfam" id="PF00931"/>
    </source>
</evidence>
<dbReference type="SUPFAM" id="SSF48452">
    <property type="entry name" value="TPR-like"/>
    <property type="match status" value="1"/>
</dbReference>
<feature type="repeat" description="TPR" evidence="3">
    <location>
        <begin position="576"/>
        <end position="609"/>
    </location>
</feature>
<dbReference type="AlphaFoldDB" id="A0AAP5M8B0"/>
<dbReference type="SUPFAM" id="SSF52540">
    <property type="entry name" value="P-loop containing nucleoside triphosphate hydrolases"/>
    <property type="match status" value="1"/>
</dbReference>
<proteinExistence type="predicted"/>
<dbReference type="Pfam" id="PF00931">
    <property type="entry name" value="NB-ARC"/>
    <property type="match status" value="1"/>
</dbReference>
<dbReference type="PRINTS" id="PR00381">
    <property type="entry name" value="KINESINLIGHT"/>
</dbReference>
<protein>
    <submittedName>
        <fullName evidence="5">Tetratricopeptide repeat protein</fullName>
    </submittedName>
</protein>
<dbReference type="PANTHER" id="PTHR45641:SF19">
    <property type="entry name" value="NEPHROCYSTIN-3"/>
    <property type="match status" value="1"/>
</dbReference>
<feature type="repeat" description="TPR" evidence="3">
    <location>
        <begin position="786"/>
        <end position="819"/>
    </location>
</feature>
<keyword evidence="2 3" id="KW-0802">TPR repeat</keyword>
<dbReference type="Gene3D" id="1.10.8.430">
    <property type="entry name" value="Helical domain of apoptotic protease-activating factors"/>
    <property type="match status" value="1"/>
</dbReference>
<feature type="repeat" description="TPR" evidence="3">
    <location>
        <begin position="660"/>
        <end position="693"/>
    </location>
</feature>
<comment type="caution">
    <text evidence="5">The sequence shown here is derived from an EMBL/GenBank/DDBJ whole genome shotgun (WGS) entry which is preliminary data.</text>
</comment>
<evidence type="ECO:0000313" key="5">
    <source>
        <dbReference type="EMBL" id="MDR9898956.1"/>
    </source>
</evidence>
<name>A0AAP5M8B0_9CYAN</name>
<dbReference type="Proteomes" id="UP000667802">
    <property type="component" value="Unassembled WGS sequence"/>
</dbReference>
<feature type="domain" description="NB-ARC" evidence="4">
    <location>
        <begin position="209"/>
        <end position="274"/>
    </location>
</feature>
<dbReference type="InterPro" id="IPR002182">
    <property type="entry name" value="NB-ARC"/>
</dbReference>
<dbReference type="EMBL" id="JAALHA020000021">
    <property type="protein sequence ID" value="MDR9898956.1"/>
    <property type="molecule type" value="Genomic_DNA"/>
</dbReference>
<dbReference type="Gene3D" id="3.40.50.300">
    <property type="entry name" value="P-loop containing nucleotide triphosphate hydrolases"/>
    <property type="match status" value="1"/>
</dbReference>
<organism evidence="5 6">
    <name type="scientific">Aetokthonos hydrillicola Thurmond2011</name>
    <dbReference type="NCBI Taxonomy" id="2712845"/>
    <lineage>
        <taxon>Bacteria</taxon>
        <taxon>Bacillati</taxon>
        <taxon>Cyanobacteriota</taxon>
        <taxon>Cyanophyceae</taxon>
        <taxon>Nostocales</taxon>
        <taxon>Hapalosiphonaceae</taxon>
        <taxon>Aetokthonos</taxon>
    </lineage>
</organism>
<dbReference type="InterPro" id="IPR011990">
    <property type="entry name" value="TPR-like_helical_dom_sf"/>
</dbReference>
<evidence type="ECO:0000313" key="6">
    <source>
        <dbReference type="Proteomes" id="UP000667802"/>
    </source>
</evidence>
<keyword evidence="6" id="KW-1185">Reference proteome</keyword>